<protein>
    <recommendedName>
        <fullName evidence="5">Alpha/beta hydrolase fold-3 domain-containing protein</fullName>
    </recommendedName>
</protein>
<dbReference type="AlphaFoldDB" id="A0A3M6Y4D9"/>
<sequence length="352" mass="39232">MTLVWIPHNTAAATQGGGGGDGHQNGSVAPVDPQQDYNPTIQVTKRTDRSTSMMLLQHVLKPIGDKLVRPKKEYPAGSPRLEPHDKATRLCEVIERQVDGIWLYDLLANRPAESEPGEQRRKKRLYYFSGGGSEHWAFLTEMARKIPDTVPTMVSYPLAPHSPAPDAMPQLLRLYRSIMASAIENNEEVILAGDSAGGNIVLCLTLSALLEDESSPCPIALMCICPSTDLRRHNPDIKTTEKKDPLLNVPFTNETAQKWRADLPPTDPLVSPLYADVSVLARRGVKVHGILGRYDILGPDAVLMREKCNQAHVKGEWLDWEKQMHCFPLTFGYKLKEGVEGVEWMIDVLRRS</sequence>
<dbReference type="PANTHER" id="PTHR48081:SF8">
    <property type="entry name" value="ALPHA_BETA HYDROLASE FOLD-3 DOMAIN-CONTAINING PROTEIN-RELATED"/>
    <property type="match status" value="1"/>
</dbReference>
<dbReference type="PANTHER" id="PTHR48081">
    <property type="entry name" value="AB HYDROLASE SUPERFAMILY PROTEIN C4A8.06C"/>
    <property type="match status" value="1"/>
</dbReference>
<organism evidence="6 7">
    <name type="scientific">Hortaea werneckii</name>
    <name type="common">Black yeast</name>
    <name type="synonym">Cladosporium werneckii</name>
    <dbReference type="NCBI Taxonomy" id="91943"/>
    <lineage>
        <taxon>Eukaryota</taxon>
        <taxon>Fungi</taxon>
        <taxon>Dikarya</taxon>
        <taxon>Ascomycota</taxon>
        <taxon>Pezizomycotina</taxon>
        <taxon>Dothideomycetes</taxon>
        <taxon>Dothideomycetidae</taxon>
        <taxon>Mycosphaerellales</taxon>
        <taxon>Teratosphaeriaceae</taxon>
        <taxon>Hortaea</taxon>
    </lineage>
</organism>
<evidence type="ECO:0000259" key="5">
    <source>
        <dbReference type="Pfam" id="PF07859"/>
    </source>
</evidence>
<evidence type="ECO:0000256" key="4">
    <source>
        <dbReference type="SAM" id="MobiDB-lite"/>
    </source>
</evidence>
<dbReference type="Pfam" id="PF07859">
    <property type="entry name" value="Abhydrolase_3"/>
    <property type="match status" value="1"/>
</dbReference>
<feature type="domain" description="Alpha/beta hydrolase fold-3" evidence="5">
    <location>
        <begin position="128"/>
        <end position="328"/>
    </location>
</feature>
<gene>
    <name evidence="6" type="ORF">D0868_10550</name>
</gene>
<dbReference type="InterPro" id="IPR013094">
    <property type="entry name" value="AB_hydrolase_3"/>
</dbReference>
<evidence type="ECO:0000313" key="6">
    <source>
        <dbReference type="EMBL" id="RMX97620.1"/>
    </source>
</evidence>
<reference evidence="6 7" key="1">
    <citation type="journal article" date="2018" name="BMC Genomics">
        <title>Genomic evidence for intraspecific hybridization in a clonal and extremely halotolerant yeast.</title>
        <authorList>
            <person name="Gostincar C."/>
            <person name="Stajich J.E."/>
            <person name="Zupancic J."/>
            <person name="Zalar P."/>
            <person name="Gunde-Cimerman N."/>
        </authorList>
    </citation>
    <scope>NUCLEOTIDE SEQUENCE [LARGE SCALE GENOMIC DNA]</scope>
    <source>
        <strain evidence="6 7">EXF-6654</strain>
    </source>
</reference>
<comment type="similarity">
    <text evidence="1">Belongs to the 'GDXG' lipolytic enzyme family.</text>
</comment>
<comment type="caution">
    <text evidence="6">The sequence shown here is derived from an EMBL/GenBank/DDBJ whole genome shotgun (WGS) entry which is preliminary data.</text>
</comment>
<keyword evidence="2" id="KW-0378">Hydrolase</keyword>
<dbReference type="InterPro" id="IPR050300">
    <property type="entry name" value="GDXG_lipolytic_enzyme"/>
</dbReference>
<name>A0A3M6Y4D9_HORWE</name>
<evidence type="ECO:0000256" key="2">
    <source>
        <dbReference type="ARBA" id="ARBA00022801"/>
    </source>
</evidence>
<feature type="region of interest" description="Disordered" evidence="4">
    <location>
        <begin position="1"/>
        <end position="37"/>
    </location>
</feature>
<dbReference type="PROSITE" id="PS01174">
    <property type="entry name" value="LIPASE_GDXG_SER"/>
    <property type="match status" value="1"/>
</dbReference>
<dbReference type="Gene3D" id="3.40.50.1820">
    <property type="entry name" value="alpha/beta hydrolase"/>
    <property type="match status" value="1"/>
</dbReference>
<dbReference type="GO" id="GO:0016787">
    <property type="term" value="F:hydrolase activity"/>
    <property type="evidence" value="ECO:0007669"/>
    <property type="project" value="UniProtKB-KW"/>
</dbReference>
<dbReference type="SUPFAM" id="SSF53474">
    <property type="entry name" value="alpha/beta-Hydrolases"/>
    <property type="match status" value="1"/>
</dbReference>
<dbReference type="EMBL" id="QWIK01001098">
    <property type="protein sequence ID" value="RMX97620.1"/>
    <property type="molecule type" value="Genomic_DNA"/>
</dbReference>
<evidence type="ECO:0000313" key="7">
    <source>
        <dbReference type="Proteomes" id="UP000282582"/>
    </source>
</evidence>
<accession>A0A3M6Y4D9</accession>
<dbReference type="InterPro" id="IPR033140">
    <property type="entry name" value="Lipase_GDXG_put_SER_AS"/>
</dbReference>
<dbReference type="InterPro" id="IPR029058">
    <property type="entry name" value="AB_hydrolase_fold"/>
</dbReference>
<proteinExistence type="inferred from homology"/>
<dbReference type="Proteomes" id="UP000282582">
    <property type="component" value="Unassembled WGS sequence"/>
</dbReference>
<evidence type="ECO:0000256" key="3">
    <source>
        <dbReference type="PROSITE-ProRule" id="PRU10038"/>
    </source>
</evidence>
<feature type="active site" evidence="3">
    <location>
        <position position="195"/>
    </location>
</feature>
<dbReference type="VEuPathDB" id="FungiDB:BTJ68_03146"/>
<evidence type="ECO:0000256" key="1">
    <source>
        <dbReference type="ARBA" id="ARBA00010515"/>
    </source>
</evidence>